<keyword evidence="4" id="KW-0547">Nucleotide-binding</keyword>
<gene>
    <name evidence="4" type="ORF">P8192_02770</name>
</gene>
<dbReference type="PANTHER" id="PTHR42794:SF1">
    <property type="entry name" value="HEMIN IMPORT ATP-BINDING PROTEIN HMUV"/>
    <property type="match status" value="1"/>
</dbReference>
<accession>A0ABY8H818</accession>
<sequence length="89" mass="9680">MISAHGLCFSYRRRTVLKEVSLDVAPGDVVGLIGPNRSGKTTLLRLLSGRLTSDAGTVPRPEHLEPVYSVSVKRLELDGEVLVLTRGRP</sequence>
<dbReference type="SUPFAM" id="SSF52540">
    <property type="entry name" value="P-loop containing nucleoside triphosphate hydrolases"/>
    <property type="match status" value="1"/>
</dbReference>
<reference evidence="4 5" key="1">
    <citation type="submission" date="2023-04" db="EMBL/GenBank/DDBJ databases">
        <title>Funneling lignin-derived compounds into biodiesel using alkali-halophilic Citricoccus sp. P2.</title>
        <authorList>
            <person name="Luo C.-B."/>
        </authorList>
    </citation>
    <scope>NUCLEOTIDE SEQUENCE [LARGE SCALE GENOMIC DNA]</scope>
    <source>
        <strain evidence="4 5">P2</strain>
    </source>
</reference>
<protein>
    <submittedName>
        <fullName evidence="4">ATP-binding cassette domain-containing protein</fullName>
    </submittedName>
</protein>
<keyword evidence="4" id="KW-0067">ATP-binding</keyword>
<organism evidence="4 5">
    <name type="scientific">Citricoccus muralis</name>
    <dbReference type="NCBI Taxonomy" id="169134"/>
    <lineage>
        <taxon>Bacteria</taxon>
        <taxon>Bacillati</taxon>
        <taxon>Actinomycetota</taxon>
        <taxon>Actinomycetes</taxon>
        <taxon>Micrococcales</taxon>
        <taxon>Micrococcaceae</taxon>
        <taxon>Citricoccus</taxon>
    </lineage>
</organism>
<dbReference type="RefSeq" id="WP_278158317.1">
    <property type="nucleotide sequence ID" value="NZ_CP121252.1"/>
</dbReference>
<name>A0ABY8H818_9MICC</name>
<evidence type="ECO:0000259" key="3">
    <source>
        <dbReference type="Pfam" id="PF00005"/>
    </source>
</evidence>
<evidence type="ECO:0000313" key="5">
    <source>
        <dbReference type="Proteomes" id="UP001219037"/>
    </source>
</evidence>
<keyword evidence="2" id="KW-1278">Translocase</keyword>
<evidence type="ECO:0000256" key="2">
    <source>
        <dbReference type="ARBA" id="ARBA00022967"/>
    </source>
</evidence>
<keyword evidence="5" id="KW-1185">Reference proteome</keyword>
<dbReference type="EMBL" id="CP121252">
    <property type="protein sequence ID" value="WFP17066.1"/>
    <property type="molecule type" value="Genomic_DNA"/>
</dbReference>
<dbReference type="Pfam" id="PF00005">
    <property type="entry name" value="ABC_tran"/>
    <property type="match status" value="1"/>
</dbReference>
<keyword evidence="1" id="KW-0813">Transport</keyword>
<dbReference type="PANTHER" id="PTHR42794">
    <property type="entry name" value="HEMIN IMPORT ATP-BINDING PROTEIN HMUV"/>
    <property type="match status" value="1"/>
</dbReference>
<dbReference type="InterPro" id="IPR003439">
    <property type="entry name" value="ABC_transporter-like_ATP-bd"/>
</dbReference>
<evidence type="ECO:0000256" key="1">
    <source>
        <dbReference type="ARBA" id="ARBA00022448"/>
    </source>
</evidence>
<proteinExistence type="predicted"/>
<evidence type="ECO:0000313" key="4">
    <source>
        <dbReference type="EMBL" id="WFP17066.1"/>
    </source>
</evidence>
<dbReference type="InterPro" id="IPR027417">
    <property type="entry name" value="P-loop_NTPase"/>
</dbReference>
<feature type="domain" description="ABC transporter" evidence="3">
    <location>
        <begin position="17"/>
        <end position="58"/>
    </location>
</feature>
<dbReference type="Gene3D" id="3.40.50.300">
    <property type="entry name" value="P-loop containing nucleotide triphosphate hydrolases"/>
    <property type="match status" value="1"/>
</dbReference>
<dbReference type="GO" id="GO:0005524">
    <property type="term" value="F:ATP binding"/>
    <property type="evidence" value="ECO:0007669"/>
    <property type="project" value="UniProtKB-KW"/>
</dbReference>
<dbReference type="Proteomes" id="UP001219037">
    <property type="component" value="Chromosome"/>
</dbReference>